<evidence type="ECO:0000313" key="7">
    <source>
        <dbReference type="EMBL" id="GAD30912.1"/>
    </source>
</evidence>
<feature type="domain" description="RapZ C-terminal" evidence="6">
    <location>
        <begin position="162"/>
        <end position="279"/>
    </location>
</feature>
<accession>A0A0U1P8G3</accession>
<organism evidence="7 8">
    <name type="scientific">Photobacterium leiognathi lrivu.4.1</name>
    <dbReference type="NCBI Taxonomy" id="1248232"/>
    <lineage>
        <taxon>Bacteria</taxon>
        <taxon>Pseudomonadati</taxon>
        <taxon>Pseudomonadota</taxon>
        <taxon>Gammaproteobacteria</taxon>
        <taxon>Vibrionales</taxon>
        <taxon>Vibrionaceae</taxon>
        <taxon>Photobacterium</taxon>
    </lineage>
</organism>
<dbReference type="PANTHER" id="PTHR30448">
    <property type="entry name" value="RNASE ADAPTER PROTEIN RAPZ"/>
    <property type="match status" value="1"/>
</dbReference>
<dbReference type="SUPFAM" id="SSF52540">
    <property type="entry name" value="P-loop containing nucleoside triphosphate hydrolases"/>
    <property type="match status" value="1"/>
</dbReference>
<dbReference type="InterPro" id="IPR053930">
    <property type="entry name" value="RapZ-like_N"/>
</dbReference>
<dbReference type="PANTHER" id="PTHR30448:SF0">
    <property type="entry name" value="RNASE ADAPTER PROTEIN RAPZ"/>
    <property type="match status" value="1"/>
</dbReference>
<dbReference type="PIRSF" id="PIRSF005052">
    <property type="entry name" value="P-loopkin"/>
    <property type="match status" value="1"/>
</dbReference>
<feature type="binding site" evidence="4">
    <location>
        <begin position="56"/>
        <end position="59"/>
    </location>
    <ligand>
        <name>GTP</name>
        <dbReference type="ChEBI" id="CHEBI:37565"/>
    </ligand>
</feature>
<dbReference type="Proteomes" id="UP000030675">
    <property type="component" value="Unassembled WGS sequence"/>
</dbReference>
<dbReference type="Pfam" id="PF22740">
    <property type="entry name" value="PapZ_C"/>
    <property type="match status" value="1"/>
</dbReference>
<keyword evidence="3 4" id="KW-0342">GTP-binding</keyword>
<dbReference type="GO" id="GO:0005525">
    <property type="term" value="F:GTP binding"/>
    <property type="evidence" value="ECO:0007669"/>
    <property type="project" value="UniProtKB-UniRule"/>
</dbReference>
<proteinExistence type="inferred from homology"/>
<evidence type="ECO:0000256" key="4">
    <source>
        <dbReference type="HAMAP-Rule" id="MF_00636"/>
    </source>
</evidence>
<dbReference type="eggNOG" id="COG1660">
    <property type="taxonomic scope" value="Bacteria"/>
</dbReference>
<dbReference type="NCBIfam" id="NF003828">
    <property type="entry name" value="PRK05416.1"/>
    <property type="match status" value="1"/>
</dbReference>
<dbReference type="RefSeq" id="WP_023933672.1">
    <property type="nucleotide sequence ID" value="NZ_DF196819.1"/>
</dbReference>
<keyword evidence="2 4" id="KW-0067">ATP-binding</keyword>
<dbReference type="InterPro" id="IPR005337">
    <property type="entry name" value="RapZ-like"/>
</dbReference>
<dbReference type="HAMAP" id="MF_00636">
    <property type="entry name" value="RapZ_like"/>
    <property type="match status" value="1"/>
</dbReference>
<dbReference type="InterPro" id="IPR053931">
    <property type="entry name" value="RapZ_C"/>
</dbReference>
<sequence>MMLMVVSGRSGSGKSVALRVLEDLGYYCVDNLPVNLLPQFIRDIAHTEQDIAVSIDVRNMPQQPGEVERILKSLEKDIDVNVIFLDADDKELVKRYSETRRLHPLSRQNMTLEQAITTEHQLLGDLKEHADLVIDTTNKSIHDLSETVRSRVLGREAKELILVFESFGFKHGLPSDADYVFDVRFLPNPHWVPELKPQTGLDQGVKDFLSSHSEVNQLNYQIRNFIETWLPMLEKNNRSYVTVAIGCTGGQHRSVYIAQSLADYFEHQGQQVQVRHRTLEEKR</sequence>
<dbReference type="Pfam" id="PF03668">
    <property type="entry name" value="RapZ-like_N"/>
    <property type="match status" value="1"/>
</dbReference>
<reference evidence="8" key="1">
    <citation type="submission" date="2012-12" db="EMBL/GenBank/DDBJ databases">
        <title>Genome Sequence of Photobacterium leiognathi lrivu.4.1.</title>
        <authorList>
            <person name="Urbanczyk H."/>
            <person name="Ogura Y."/>
            <person name="Hayashi T."/>
            <person name="Dunlap P.V."/>
        </authorList>
    </citation>
    <scope>NUCLEOTIDE SEQUENCE [LARGE SCALE GENOMIC DNA]</scope>
    <source>
        <strain evidence="8">lrivu.4.1</strain>
    </source>
</reference>
<evidence type="ECO:0000256" key="1">
    <source>
        <dbReference type="ARBA" id="ARBA00022741"/>
    </source>
</evidence>
<dbReference type="EMBL" id="DF196819">
    <property type="protein sequence ID" value="GAD30912.1"/>
    <property type="molecule type" value="Genomic_DNA"/>
</dbReference>
<keyword evidence="1 4" id="KW-0547">Nucleotide-binding</keyword>
<evidence type="ECO:0000259" key="5">
    <source>
        <dbReference type="Pfam" id="PF03668"/>
    </source>
</evidence>
<evidence type="ECO:0000259" key="6">
    <source>
        <dbReference type="Pfam" id="PF22740"/>
    </source>
</evidence>
<dbReference type="GO" id="GO:0005524">
    <property type="term" value="F:ATP binding"/>
    <property type="evidence" value="ECO:0007669"/>
    <property type="project" value="UniProtKB-UniRule"/>
</dbReference>
<feature type="domain" description="RapZ-like N-terminal" evidence="5">
    <location>
        <begin position="1"/>
        <end position="154"/>
    </location>
</feature>
<dbReference type="Gene3D" id="3.40.50.300">
    <property type="entry name" value="P-loop containing nucleotide triphosphate hydrolases"/>
    <property type="match status" value="1"/>
</dbReference>
<evidence type="ECO:0000313" key="8">
    <source>
        <dbReference type="Proteomes" id="UP000030675"/>
    </source>
</evidence>
<name>A0A0U1P8G3_PHOLE</name>
<feature type="binding site" evidence="4">
    <location>
        <begin position="8"/>
        <end position="15"/>
    </location>
    <ligand>
        <name>ATP</name>
        <dbReference type="ChEBI" id="CHEBI:30616"/>
    </ligand>
</feature>
<evidence type="ECO:0000256" key="3">
    <source>
        <dbReference type="ARBA" id="ARBA00023134"/>
    </source>
</evidence>
<evidence type="ECO:0000256" key="2">
    <source>
        <dbReference type="ARBA" id="ARBA00022840"/>
    </source>
</evidence>
<dbReference type="HOGENOM" id="CLU_059558_1_1_6"/>
<gene>
    <name evidence="7" type="ORF">PLEI_2568</name>
</gene>
<dbReference type="InterPro" id="IPR027417">
    <property type="entry name" value="P-loop_NTPase"/>
</dbReference>
<protein>
    <submittedName>
        <fullName evidence="7">Uncharacterized protein</fullName>
    </submittedName>
</protein>
<dbReference type="AlphaFoldDB" id="A0A0U1P8G3"/>